<evidence type="ECO:0000313" key="3">
    <source>
        <dbReference type="Proteomes" id="UP000189761"/>
    </source>
</evidence>
<dbReference type="Proteomes" id="UP000189761">
    <property type="component" value="Unassembled WGS sequence"/>
</dbReference>
<protein>
    <recommendedName>
        <fullName evidence="4">DUF3993 domain-containing protein</fullName>
    </recommendedName>
</protein>
<organism evidence="2 3">
    <name type="scientific">Heyndrickxia oleronia</name>
    <dbReference type="NCBI Taxonomy" id="38875"/>
    <lineage>
        <taxon>Bacteria</taxon>
        <taxon>Bacillati</taxon>
        <taxon>Bacillota</taxon>
        <taxon>Bacilli</taxon>
        <taxon>Bacillales</taxon>
        <taxon>Bacillaceae</taxon>
        <taxon>Heyndrickxia</taxon>
    </lineage>
</organism>
<evidence type="ECO:0000313" key="2">
    <source>
        <dbReference type="EMBL" id="OOP66217.1"/>
    </source>
</evidence>
<keyword evidence="1" id="KW-0732">Signal</keyword>
<dbReference type="InterPro" id="IPR025056">
    <property type="entry name" value="DUF3993"/>
</dbReference>
<feature type="signal peptide" evidence="1">
    <location>
        <begin position="1"/>
        <end position="21"/>
    </location>
</feature>
<evidence type="ECO:0000256" key="1">
    <source>
        <dbReference type="SAM" id="SignalP"/>
    </source>
</evidence>
<proteinExistence type="predicted"/>
<reference evidence="2 3" key="1">
    <citation type="submission" date="2017-01" db="EMBL/GenBank/DDBJ databases">
        <title>Draft genome sequence of Bacillus oleronius.</title>
        <authorList>
            <person name="Allam M."/>
        </authorList>
    </citation>
    <scope>NUCLEOTIDE SEQUENCE [LARGE SCALE GENOMIC DNA]</scope>
    <source>
        <strain evidence="2 3">DSM 9356</strain>
    </source>
</reference>
<comment type="caution">
    <text evidence="2">The sequence shown here is derived from an EMBL/GenBank/DDBJ whole genome shotgun (WGS) entry which is preliminary data.</text>
</comment>
<feature type="chain" id="PRO_5038424026" description="DUF3993 domain-containing protein" evidence="1">
    <location>
        <begin position="22"/>
        <end position="200"/>
    </location>
</feature>
<name>A0A8E2LD40_9BACI</name>
<dbReference type="EMBL" id="MTLA01000349">
    <property type="protein sequence ID" value="OOP66217.1"/>
    <property type="molecule type" value="Genomic_DNA"/>
</dbReference>
<gene>
    <name evidence="2" type="ORF">BWZ43_22135</name>
</gene>
<keyword evidence="3" id="KW-1185">Reference proteome</keyword>
<dbReference type="Pfam" id="PF13158">
    <property type="entry name" value="DUF3993"/>
    <property type="match status" value="1"/>
</dbReference>
<dbReference type="RefSeq" id="WP_169846969.1">
    <property type="nucleotide sequence ID" value="NZ_CP065424.1"/>
</dbReference>
<dbReference type="AlphaFoldDB" id="A0A8E2LD40"/>
<sequence>MRIMATIFSIMLFLTFGQASHASTMGGTDSAIKEIVKKSLDAQVKLSEKERDLKEIHEMLIPYFTSSFMQKFLKENLVKTNYGYQTFGTDFARYYIPFFSYDQYTKVVHYNNKYYVLEKRNLGNEGPVLYTSEYQGVCLVNEDGRWKVENVLYDLPIELLKKMNESDKTGFNKNTVALLAENPFFLGWKHLFNSSFHPII</sequence>
<evidence type="ECO:0008006" key="4">
    <source>
        <dbReference type="Google" id="ProtNLM"/>
    </source>
</evidence>
<accession>A0A8E2LD40</accession>